<dbReference type="Pfam" id="PF00046">
    <property type="entry name" value="Homeodomain"/>
    <property type="match status" value="1"/>
</dbReference>
<keyword evidence="7" id="KW-0804">Transcription</keyword>
<dbReference type="PROSITE" id="PS00465">
    <property type="entry name" value="POU_2"/>
    <property type="match status" value="1"/>
</dbReference>
<dbReference type="GO" id="GO:0005634">
    <property type="term" value="C:nucleus"/>
    <property type="evidence" value="ECO:0007669"/>
    <property type="project" value="UniProtKB-SubCell"/>
</dbReference>
<evidence type="ECO:0000256" key="7">
    <source>
        <dbReference type="RuleBase" id="RU361194"/>
    </source>
</evidence>
<protein>
    <recommendedName>
        <fullName evidence="7">POU domain protein</fullName>
    </recommendedName>
</protein>
<evidence type="ECO:0000259" key="10">
    <source>
        <dbReference type="PROSITE" id="PS51179"/>
    </source>
</evidence>
<dbReference type="InterPro" id="IPR001356">
    <property type="entry name" value="HD"/>
</dbReference>
<dbReference type="PANTHER" id="PTHR11636:SF137">
    <property type="entry name" value="HOMEOBOX PROTEIN CEH-18"/>
    <property type="match status" value="1"/>
</dbReference>
<dbReference type="InterPro" id="IPR009057">
    <property type="entry name" value="Homeodomain-like_sf"/>
</dbReference>
<feature type="region of interest" description="Disordered" evidence="8">
    <location>
        <begin position="145"/>
        <end position="226"/>
    </location>
</feature>
<evidence type="ECO:0000313" key="12">
    <source>
        <dbReference type="WBParaSite" id="Pan_g9328.t1"/>
    </source>
</evidence>
<feature type="region of interest" description="Disordered" evidence="8">
    <location>
        <begin position="400"/>
        <end position="434"/>
    </location>
</feature>
<comment type="similarity">
    <text evidence="7">Belongs to the POU transcription factor family.</text>
</comment>
<dbReference type="Pfam" id="PF00157">
    <property type="entry name" value="Pou"/>
    <property type="match status" value="1"/>
</dbReference>
<keyword evidence="2 5" id="KW-0238">DNA-binding</keyword>
<dbReference type="Proteomes" id="UP000492821">
    <property type="component" value="Unassembled WGS sequence"/>
</dbReference>
<feature type="domain" description="Homeobox" evidence="9">
    <location>
        <begin position="561"/>
        <end position="621"/>
    </location>
</feature>
<dbReference type="GO" id="GO:0000981">
    <property type="term" value="F:DNA-binding transcription factor activity, RNA polymerase II-specific"/>
    <property type="evidence" value="ECO:0007669"/>
    <property type="project" value="TreeGrafter"/>
</dbReference>
<keyword evidence="4 5" id="KW-0539">Nucleus</keyword>
<dbReference type="SMART" id="SM00352">
    <property type="entry name" value="POU"/>
    <property type="match status" value="1"/>
</dbReference>
<dbReference type="SMART" id="SM00389">
    <property type="entry name" value="HOX"/>
    <property type="match status" value="1"/>
</dbReference>
<evidence type="ECO:0000256" key="6">
    <source>
        <dbReference type="RuleBase" id="RU000682"/>
    </source>
</evidence>
<feature type="DNA-binding region" description="Homeobox" evidence="5">
    <location>
        <begin position="563"/>
        <end position="622"/>
    </location>
</feature>
<dbReference type="InterPro" id="IPR010982">
    <property type="entry name" value="Lambda_DNA-bd_dom_sf"/>
</dbReference>
<evidence type="ECO:0000256" key="8">
    <source>
        <dbReference type="SAM" id="MobiDB-lite"/>
    </source>
</evidence>
<dbReference type="CDD" id="cd00086">
    <property type="entry name" value="homeodomain"/>
    <property type="match status" value="1"/>
</dbReference>
<evidence type="ECO:0000256" key="5">
    <source>
        <dbReference type="PROSITE-ProRule" id="PRU00108"/>
    </source>
</evidence>
<feature type="compositionally biased region" description="Low complexity" evidence="8">
    <location>
        <begin position="20"/>
        <end position="38"/>
    </location>
</feature>
<sequence length="631" mass="68280">MISNASPVSLASALLLDAPGSTSSVSLPSVALSVPSSSSRRRKGNPKKCPQSTVNVTIESPPCSSDSSNTSVGADDSGFSSSLNSLFSGFAPASTSDMQTLQLHAVLQELEHNSQASTALSMLTSNPPTGLTATVSSASEPPPVAVNGFASPSAKKPRVKAPRRQSEDPANVTLPEGFEAILEKARSDGSTSNPHGLPPYAYTPRTDSGDGGMPLKRLRSNRSDTKITLQGPDGSIIEEQYDAEELQGFVKHFKILRNKYGFTQGDVGAALGRRYGADFSQTTISRFEALNLSYKNMCKLRPLLEEWLEEIDTALESGTPVSDLLTRPLDLATTTSSADSIKREPSDDQGVFGNSKSGKTRRSWNDADVAIFAKNFVDSGGLDALTDRLATCSITDTCVEEASTSEEDSKSEVDDFTPELGPALQADDDPDKDEYDNFQWNGQERPSVEDMTGELPKTFWNGDIWNHAGFNGGTAWRSMGNMLERCTALSSADCDGSDDNRGSQWNANDWNNPVAAGAIVFDELENFLLFCSVSPDSRISPVVTAPAVVAKLGVAKIMPPLKKRRKRTNLDASQKLALDAYFVMNPRPDFTQITEIGHNLKLDNDVVRVWFCNRRQKMRRIDPLKSESPTP</sequence>
<organism evidence="11 12">
    <name type="scientific">Panagrellus redivivus</name>
    <name type="common">Microworm</name>
    <dbReference type="NCBI Taxonomy" id="6233"/>
    <lineage>
        <taxon>Eukaryota</taxon>
        <taxon>Metazoa</taxon>
        <taxon>Ecdysozoa</taxon>
        <taxon>Nematoda</taxon>
        <taxon>Chromadorea</taxon>
        <taxon>Rhabditida</taxon>
        <taxon>Tylenchina</taxon>
        <taxon>Panagrolaimomorpha</taxon>
        <taxon>Panagrolaimoidea</taxon>
        <taxon>Panagrolaimidae</taxon>
        <taxon>Panagrellus</taxon>
    </lineage>
</organism>
<keyword evidence="3 5" id="KW-0371">Homeobox</keyword>
<dbReference type="SUPFAM" id="SSF46689">
    <property type="entry name" value="Homeodomain-like"/>
    <property type="match status" value="1"/>
</dbReference>
<dbReference type="PANTHER" id="PTHR11636">
    <property type="entry name" value="POU DOMAIN"/>
    <property type="match status" value="1"/>
</dbReference>
<dbReference type="SUPFAM" id="SSF47413">
    <property type="entry name" value="lambda repressor-like DNA-binding domains"/>
    <property type="match status" value="1"/>
</dbReference>
<dbReference type="AlphaFoldDB" id="A0A7E5A259"/>
<feature type="region of interest" description="Disordered" evidence="8">
    <location>
        <begin position="20"/>
        <end position="75"/>
    </location>
</feature>
<feature type="region of interest" description="Disordered" evidence="8">
    <location>
        <begin position="335"/>
        <end position="361"/>
    </location>
</feature>
<dbReference type="InterPro" id="IPR000327">
    <property type="entry name" value="POU_dom"/>
</dbReference>
<evidence type="ECO:0000256" key="1">
    <source>
        <dbReference type="ARBA" id="ARBA00004123"/>
    </source>
</evidence>
<dbReference type="InterPro" id="IPR050255">
    <property type="entry name" value="POU_domain_TF"/>
</dbReference>
<keyword evidence="11" id="KW-1185">Reference proteome</keyword>
<dbReference type="PRINTS" id="PR00028">
    <property type="entry name" value="POUDOMAIN"/>
</dbReference>
<dbReference type="PROSITE" id="PS51179">
    <property type="entry name" value="POU_3"/>
    <property type="match status" value="1"/>
</dbReference>
<dbReference type="Gene3D" id="1.10.10.60">
    <property type="entry name" value="Homeodomain-like"/>
    <property type="match status" value="1"/>
</dbReference>
<evidence type="ECO:0000256" key="3">
    <source>
        <dbReference type="ARBA" id="ARBA00023155"/>
    </source>
</evidence>
<dbReference type="WBParaSite" id="Pan_g9328.t1">
    <property type="protein sequence ID" value="Pan_g9328.t1"/>
    <property type="gene ID" value="Pan_g9328"/>
</dbReference>
<reference evidence="12" key="2">
    <citation type="submission" date="2020-10" db="UniProtKB">
        <authorList>
            <consortium name="WormBaseParasite"/>
        </authorList>
    </citation>
    <scope>IDENTIFICATION</scope>
</reference>
<reference evidence="11" key="1">
    <citation type="journal article" date="2013" name="Genetics">
        <title>The draft genome and transcriptome of Panagrellus redivivus are shaped by the harsh demands of a free-living lifestyle.</title>
        <authorList>
            <person name="Srinivasan J."/>
            <person name="Dillman A.R."/>
            <person name="Macchietto M.G."/>
            <person name="Heikkinen L."/>
            <person name="Lakso M."/>
            <person name="Fracchia K.M."/>
            <person name="Antoshechkin I."/>
            <person name="Mortazavi A."/>
            <person name="Wong G."/>
            <person name="Sternberg P.W."/>
        </authorList>
    </citation>
    <scope>NUCLEOTIDE SEQUENCE [LARGE SCALE GENOMIC DNA]</scope>
    <source>
        <strain evidence="11">MT8872</strain>
    </source>
</reference>
<dbReference type="GO" id="GO:0000978">
    <property type="term" value="F:RNA polymerase II cis-regulatory region sequence-specific DNA binding"/>
    <property type="evidence" value="ECO:0007669"/>
    <property type="project" value="TreeGrafter"/>
</dbReference>
<dbReference type="InterPro" id="IPR013847">
    <property type="entry name" value="POU"/>
</dbReference>
<proteinExistence type="inferred from homology"/>
<feature type="compositionally biased region" description="Low complexity" evidence="8">
    <location>
        <begin position="60"/>
        <end position="75"/>
    </location>
</feature>
<accession>A0A7E5A259</accession>
<evidence type="ECO:0000259" key="9">
    <source>
        <dbReference type="PROSITE" id="PS50071"/>
    </source>
</evidence>
<dbReference type="Gene3D" id="1.10.260.40">
    <property type="entry name" value="lambda repressor-like DNA-binding domains"/>
    <property type="match status" value="1"/>
</dbReference>
<name>A0A7E5A259_PANRE</name>
<feature type="domain" description="POU-specific" evidence="10">
    <location>
        <begin position="238"/>
        <end position="312"/>
    </location>
</feature>
<evidence type="ECO:0000256" key="4">
    <source>
        <dbReference type="ARBA" id="ARBA00023242"/>
    </source>
</evidence>
<evidence type="ECO:0000256" key="2">
    <source>
        <dbReference type="ARBA" id="ARBA00023125"/>
    </source>
</evidence>
<comment type="subcellular location">
    <subcellularLocation>
        <location evidence="1 5 6">Nucleus</location>
    </subcellularLocation>
</comment>
<dbReference type="PROSITE" id="PS50071">
    <property type="entry name" value="HOMEOBOX_2"/>
    <property type="match status" value="1"/>
</dbReference>
<evidence type="ECO:0000313" key="11">
    <source>
        <dbReference type="Proteomes" id="UP000492821"/>
    </source>
</evidence>